<dbReference type="OrthoDB" id="5585685at2759"/>
<dbReference type="GO" id="GO:0005085">
    <property type="term" value="F:guanyl-nucleotide exchange factor activity"/>
    <property type="evidence" value="ECO:0007669"/>
    <property type="project" value="UniProtKB-KW"/>
</dbReference>
<feature type="region of interest" description="Disordered" evidence="4">
    <location>
        <begin position="1"/>
        <end position="22"/>
    </location>
</feature>
<evidence type="ECO:0000256" key="4">
    <source>
        <dbReference type="SAM" id="MobiDB-lite"/>
    </source>
</evidence>
<dbReference type="GO" id="GO:0007186">
    <property type="term" value="P:G protein-coupled receptor signaling pathway"/>
    <property type="evidence" value="ECO:0007669"/>
    <property type="project" value="TreeGrafter"/>
</dbReference>
<reference evidence="5 6" key="1">
    <citation type="journal article" date="2015" name="BMC Genomics">
        <title>The genome of the truffle-parasite Tolypocladium ophioglossoides and the evolution of antifungal peptaibiotics.</title>
        <authorList>
            <person name="Quandt C.A."/>
            <person name="Bushley K.E."/>
            <person name="Spatafora J.W."/>
        </authorList>
    </citation>
    <scope>NUCLEOTIDE SEQUENCE [LARGE SCALE GENOMIC DNA]</scope>
    <source>
        <strain evidence="5 6">CBS 100239</strain>
    </source>
</reference>
<comment type="caution">
    <text evidence="5">The sequence shown here is derived from an EMBL/GenBank/DDBJ whole genome shotgun (WGS) entry which is preliminary data.</text>
</comment>
<evidence type="ECO:0000256" key="2">
    <source>
        <dbReference type="ARBA" id="ARBA00022658"/>
    </source>
</evidence>
<protein>
    <submittedName>
        <fullName evidence="5">Uncharacterized protein</fullName>
    </submittedName>
</protein>
<dbReference type="PANTHER" id="PTHR12425:SF5">
    <property type="entry name" value="SYNEMBRYN"/>
    <property type="match status" value="1"/>
</dbReference>
<keyword evidence="3" id="KW-0143">Chaperone</keyword>
<evidence type="ECO:0000313" key="5">
    <source>
        <dbReference type="EMBL" id="KND90337.1"/>
    </source>
</evidence>
<keyword evidence="2" id="KW-0344">Guanine-nucleotide releasing factor</keyword>
<proteinExistence type="inferred from homology"/>
<keyword evidence="6" id="KW-1185">Reference proteome</keyword>
<dbReference type="EMBL" id="LFRF01000013">
    <property type="protein sequence ID" value="KND90337.1"/>
    <property type="molecule type" value="Genomic_DNA"/>
</dbReference>
<dbReference type="Proteomes" id="UP000036947">
    <property type="component" value="Unassembled WGS sequence"/>
</dbReference>
<accession>A0A0L0N8H3</accession>
<name>A0A0L0N8H3_TOLOC</name>
<feature type="compositionally biased region" description="Basic residues" evidence="4">
    <location>
        <begin position="1"/>
        <end position="12"/>
    </location>
</feature>
<gene>
    <name evidence="5" type="ORF">TOPH_04912</name>
</gene>
<organism evidence="5 6">
    <name type="scientific">Tolypocladium ophioglossoides (strain CBS 100239)</name>
    <name type="common">Snaketongue truffleclub</name>
    <name type="synonym">Elaphocordyceps ophioglossoides</name>
    <dbReference type="NCBI Taxonomy" id="1163406"/>
    <lineage>
        <taxon>Eukaryota</taxon>
        <taxon>Fungi</taxon>
        <taxon>Dikarya</taxon>
        <taxon>Ascomycota</taxon>
        <taxon>Pezizomycotina</taxon>
        <taxon>Sordariomycetes</taxon>
        <taxon>Hypocreomycetidae</taxon>
        <taxon>Hypocreales</taxon>
        <taxon>Ophiocordycipitaceae</taxon>
        <taxon>Tolypocladium</taxon>
    </lineage>
</organism>
<dbReference type="InterPro" id="IPR019318">
    <property type="entry name" value="Gua_nucleotide_exch_fac_Ric8"/>
</dbReference>
<dbReference type="PANTHER" id="PTHR12425">
    <property type="entry name" value="SYNEMBRYN"/>
    <property type="match status" value="1"/>
</dbReference>
<sequence length="301" mass="33126">MGTRRGNKRQHSSPRSDALTRAYPGLYGQPSTPFGARNQAQSTKHKAQAHRFSESLAPMLVIFERAPIPSSHLEPPMSLLISCLAALFSPEEFLIAVGKPWPPFNEDKLVKILDLAIQAYQHEDLEPRITPLASLLFYIAREAWAETKQRAGPRRLATAQAGENQHRGGDTGAQTTLGSPILRAIGWRCKASDLQCGFGCGVGPLSMSVPPDDIGNSEIIGGPSEINPITGQYRDMESQPSLPEMAMEEREREAERLFVLFNRLRATGVADVETLYMPRQGRAGSRSWTATQMMTEGERGV</sequence>
<evidence type="ECO:0000256" key="3">
    <source>
        <dbReference type="ARBA" id="ARBA00023186"/>
    </source>
</evidence>
<dbReference type="GO" id="GO:0001965">
    <property type="term" value="F:G-protein alpha-subunit binding"/>
    <property type="evidence" value="ECO:0007669"/>
    <property type="project" value="TreeGrafter"/>
</dbReference>
<dbReference type="AlphaFoldDB" id="A0A0L0N8H3"/>
<evidence type="ECO:0000256" key="1">
    <source>
        <dbReference type="ARBA" id="ARBA00009049"/>
    </source>
</evidence>
<comment type="similarity">
    <text evidence="1">Belongs to the synembryn family.</text>
</comment>
<dbReference type="Pfam" id="PF10165">
    <property type="entry name" value="Ric8"/>
    <property type="match status" value="2"/>
</dbReference>
<evidence type="ECO:0000313" key="6">
    <source>
        <dbReference type="Proteomes" id="UP000036947"/>
    </source>
</evidence>
<dbReference type="GO" id="GO:0005737">
    <property type="term" value="C:cytoplasm"/>
    <property type="evidence" value="ECO:0007669"/>
    <property type="project" value="TreeGrafter"/>
</dbReference>